<evidence type="ECO:0000313" key="2">
    <source>
        <dbReference type="EMBL" id="UNM95911.1"/>
    </source>
</evidence>
<name>A0ABY3X583_9GAMM</name>
<keyword evidence="3" id="KW-1185">Reference proteome</keyword>
<dbReference type="EMBL" id="CP093379">
    <property type="protein sequence ID" value="UNM95911.1"/>
    <property type="molecule type" value="Genomic_DNA"/>
</dbReference>
<evidence type="ECO:0008006" key="4">
    <source>
        <dbReference type="Google" id="ProtNLM"/>
    </source>
</evidence>
<feature type="compositionally biased region" description="Basic and acidic residues" evidence="1">
    <location>
        <begin position="243"/>
        <end position="309"/>
    </location>
</feature>
<evidence type="ECO:0000313" key="3">
    <source>
        <dbReference type="Proteomes" id="UP000829542"/>
    </source>
</evidence>
<organism evidence="2 3">
    <name type="scientific">Ignatzschineria rhizosphaerae</name>
    <dbReference type="NCBI Taxonomy" id="2923279"/>
    <lineage>
        <taxon>Bacteria</taxon>
        <taxon>Pseudomonadati</taxon>
        <taxon>Pseudomonadota</taxon>
        <taxon>Gammaproteobacteria</taxon>
        <taxon>Cardiobacteriales</taxon>
        <taxon>Ignatzschineriaceae</taxon>
        <taxon>Ignatzschineria</taxon>
    </lineage>
</organism>
<reference evidence="2 3" key="1">
    <citation type="submission" date="2022-03" db="EMBL/GenBank/DDBJ databases">
        <title>Ignatzschineria rhizosphaerae HR5S32.</title>
        <authorList>
            <person name="Sun J.Q."/>
            <person name="Feng J.Y."/>
        </authorList>
    </citation>
    <scope>NUCLEOTIDE SEQUENCE [LARGE SCALE GENOMIC DNA]</scope>
    <source>
        <strain evidence="2 3">HR5S32</strain>
    </source>
</reference>
<dbReference type="Proteomes" id="UP000829542">
    <property type="component" value="Chromosome"/>
</dbReference>
<evidence type="ECO:0000256" key="1">
    <source>
        <dbReference type="SAM" id="MobiDB-lite"/>
    </source>
</evidence>
<feature type="region of interest" description="Disordered" evidence="1">
    <location>
        <begin position="238"/>
        <end position="309"/>
    </location>
</feature>
<protein>
    <recommendedName>
        <fullName evidence="4">Cell envelope biogenesis protein TolA</fullName>
    </recommendedName>
</protein>
<proteinExistence type="predicted"/>
<sequence length="347" mass="38725">MTTELISIEAVQANPLVVFTTENGLDPYLAQIKAEVDSFVPDMSTDKGRKEIASFAHKIARSKTLLDSIGKDLKASIMEQPKLIDAERRRVRELLEGWQAQVRAPLTEYEEAEKTRIAEIQAKVNEITALPDQLKEHGASSEIIGKKIEEITNDKFDYQEVQSDADAAKFVAIQKLTALKAEVEQAEIEAKKAEAERIEAEKKAQAEREAKIKAEAEAKAKADAEAAIKKAEQEKLAAQQQAKDAEERAKKEAQETLKRVKKAQIEAEERAEREKQAAVKAEQDRIAKEAQKKADAEARRQANENHRRKINREALDGLVAIGISQDQAKEIITAIAKNKIPNISINY</sequence>
<gene>
    <name evidence="2" type="ORF">MMG00_12020</name>
</gene>
<dbReference type="RefSeq" id="WP_242148661.1">
    <property type="nucleotide sequence ID" value="NZ_CP093379.1"/>
</dbReference>
<accession>A0ABY3X583</accession>